<proteinExistence type="predicted"/>
<sequence length="366" mass="40147">MITPALRCGFFAITLTTVLFACKKDDDENPTPSEPTELKDSIVARNLHFPWDMAWGEDNHIWITERNGKISRFNPANGEIKTVITIPDVVANGEGGLLGIALQPGSSNVFVAYNYNGEGQYKEKLVKYVYNGTTLTNPVTLRDNIPAANIHNGSRLLIDNGKIFMTTGDANNQSSAQDPNSLSGKVLRFNLDGSIPSDNPVAGNPYWSLGHRNAQGLVLANGRLYSSEHGPSNDDEINIIEKGRNYGWPVVQGYCNTTVEQAVCGTTDIAEPIKAWTPTIAPGGLEYYGNDQIPQWKGSLLLVALKDARLYQLKLGSDQTSITETNEFYNGKYGRMRDVLVAPNGTVYICTSNGNNNDRIIEIKSR</sequence>
<gene>
    <name evidence="2" type="ORF">LZZ85_27995</name>
</gene>
<dbReference type="RefSeq" id="WP_237877409.1">
    <property type="nucleotide sequence ID" value="NZ_JAKLTR010000038.1"/>
</dbReference>
<name>A0ABS9L0N1_9BACT</name>
<organism evidence="2 3">
    <name type="scientific">Terrimonas ginsenosidimutans</name>
    <dbReference type="NCBI Taxonomy" id="2908004"/>
    <lineage>
        <taxon>Bacteria</taxon>
        <taxon>Pseudomonadati</taxon>
        <taxon>Bacteroidota</taxon>
        <taxon>Chitinophagia</taxon>
        <taxon>Chitinophagales</taxon>
        <taxon>Chitinophagaceae</taxon>
        <taxon>Terrimonas</taxon>
    </lineage>
</organism>
<dbReference type="EMBL" id="JAKLTR010000038">
    <property type="protein sequence ID" value="MCG2618175.1"/>
    <property type="molecule type" value="Genomic_DNA"/>
</dbReference>
<accession>A0ABS9L0N1</accession>
<keyword evidence="3" id="KW-1185">Reference proteome</keyword>
<dbReference type="Proteomes" id="UP001165367">
    <property type="component" value="Unassembled WGS sequence"/>
</dbReference>
<feature type="domain" description="Glucose/Sorbosone dehydrogenase" evidence="1">
    <location>
        <begin position="48"/>
        <end position="355"/>
    </location>
</feature>
<dbReference type="Gene3D" id="2.120.10.30">
    <property type="entry name" value="TolB, C-terminal domain"/>
    <property type="match status" value="1"/>
</dbReference>
<evidence type="ECO:0000313" key="2">
    <source>
        <dbReference type="EMBL" id="MCG2618175.1"/>
    </source>
</evidence>
<dbReference type="InterPro" id="IPR011042">
    <property type="entry name" value="6-blade_b-propeller_TolB-like"/>
</dbReference>
<reference evidence="2" key="1">
    <citation type="submission" date="2022-01" db="EMBL/GenBank/DDBJ databases">
        <authorList>
            <person name="Jo J.-H."/>
            <person name="Im W.-T."/>
        </authorList>
    </citation>
    <scope>NUCLEOTIDE SEQUENCE</scope>
    <source>
        <strain evidence="2">NA20</strain>
    </source>
</reference>
<comment type="caution">
    <text evidence="2">The sequence shown here is derived from an EMBL/GenBank/DDBJ whole genome shotgun (WGS) entry which is preliminary data.</text>
</comment>
<dbReference type="InterPro" id="IPR011041">
    <property type="entry name" value="Quinoprot_gluc/sorb_DH_b-prop"/>
</dbReference>
<dbReference type="PANTHER" id="PTHR19328">
    <property type="entry name" value="HEDGEHOG-INTERACTING PROTEIN"/>
    <property type="match status" value="1"/>
</dbReference>
<dbReference type="SUPFAM" id="SSF50952">
    <property type="entry name" value="Soluble quinoprotein glucose dehydrogenase"/>
    <property type="match status" value="1"/>
</dbReference>
<dbReference type="PROSITE" id="PS51257">
    <property type="entry name" value="PROKAR_LIPOPROTEIN"/>
    <property type="match status" value="1"/>
</dbReference>
<evidence type="ECO:0000313" key="3">
    <source>
        <dbReference type="Proteomes" id="UP001165367"/>
    </source>
</evidence>
<dbReference type="PANTHER" id="PTHR19328:SF13">
    <property type="entry name" value="HIPL1 PROTEIN"/>
    <property type="match status" value="1"/>
</dbReference>
<evidence type="ECO:0000259" key="1">
    <source>
        <dbReference type="Pfam" id="PF07995"/>
    </source>
</evidence>
<dbReference type="InterPro" id="IPR012938">
    <property type="entry name" value="Glc/Sorbosone_DH"/>
</dbReference>
<protein>
    <submittedName>
        <fullName evidence="2">PQQ-dependent sugar dehydrogenase</fullName>
    </submittedName>
</protein>
<dbReference type="Pfam" id="PF07995">
    <property type="entry name" value="GSDH"/>
    <property type="match status" value="1"/>
</dbReference>